<dbReference type="Gene3D" id="3.30.200.20">
    <property type="entry name" value="Phosphorylase Kinase, domain 1"/>
    <property type="match status" value="1"/>
</dbReference>
<feature type="signal peptide" evidence="4">
    <location>
        <begin position="1"/>
        <end position="19"/>
    </location>
</feature>
<dbReference type="ExpressionAtlas" id="A0A2K3D8U4">
    <property type="expression patterns" value="baseline and differential"/>
</dbReference>
<proteinExistence type="predicted"/>
<feature type="compositionally biased region" description="Low complexity" evidence="2">
    <location>
        <begin position="549"/>
        <end position="572"/>
    </location>
</feature>
<dbReference type="InterPro" id="IPR051681">
    <property type="entry name" value="Ser/Thr_Kinases-Pseudokinases"/>
</dbReference>
<feature type="region of interest" description="Disordered" evidence="2">
    <location>
        <begin position="267"/>
        <end position="303"/>
    </location>
</feature>
<feature type="region of interest" description="Disordered" evidence="2">
    <location>
        <begin position="987"/>
        <end position="1058"/>
    </location>
</feature>
<feature type="compositionally biased region" description="Low complexity" evidence="2">
    <location>
        <begin position="523"/>
        <end position="534"/>
    </location>
</feature>
<feature type="compositionally biased region" description="Basic residues" evidence="2">
    <location>
        <begin position="412"/>
        <end position="421"/>
    </location>
</feature>
<feature type="binding site" evidence="1">
    <location>
        <position position="680"/>
    </location>
    <ligand>
        <name>ATP</name>
        <dbReference type="ChEBI" id="CHEBI:30616"/>
    </ligand>
</feature>
<dbReference type="AlphaFoldDB" id="A0A2K3D8U4"/>
<dbReference type="GeneID" id="5722962"/>
<dbReference type="GO" id="GO:0005524">
    <property type="term" value="F:ATP binding"/>
    <property type="evidence" value="ECO:0007669"/>
    <property type="project" value="UniProtKB-UniRule"/>
</dbReference>
<feature type="compositionally biased region" description="Gly residues" evidence="2">
    <location>
        <begin position="512"/>
        <end position="522"/>
    </location>
</feature>
<dbReference type="Pfam" id="PF00069">
    <property type="entry name" value="Pkinase"/>
    <property type="match status" value="1"/>
</dbReference>
<dbReference type="GO" id="GO:0007165">
    <property type="term" value="P:signal transduction"/>
    <property type="evidence" value="ECO:0000318"/>
    <property type="project" value="GO_Central"/>
</dbReference>
<accession>A0A2K3D8U4</accession>
<feature type="compositionally biased region" description="Acidic residues" evidence="2">
    <location>
        <begin position="359"/>
        <end position="381"/>
    </location>
</feature>
<protein>
    <recommendedName>
        <fullName evidence="5">Protein kinase domain-containing protein</fullName>
    </recommendedName>
</protein>
<evidence type="ECO:0000256" key="1">
    <source>
        <dbReference type="PROSITE-ProRule" id="PRU10141"/>
    </source>
</evidence>
<feature type="compositionally biased region" description="Low complexity" evidence="2">
    <location>
        <begin position="1038"/>
        <end position="1050"/>
    </location>
</feature>
<organism evidence="6 7">
    <name type="scientific">Chlamydomonas reinhardtii</name>
    <name type="common">Chlamydomonas smithii</name>
    <dbReference type="NCBI Taxonomy" id="3055"/>
    <lineage>
        <taxon>Eukaryota</taxon>
        <taxon>Viridiplantae</taxon>
        <taxon>Chlorophyta</taxon>
        <taxon>core chlorophytes</taxon>
        <taxon>Chlorophyceae</taxon>
        <taxon>CS clade</taxon>
        <taxon>Chlamydomonadales</taxon>
        <taxon>Chlamydomonadaceae</taxon>
        <taxon>Chlamydomonas</taxon>
    </lineage>
</organism>
<feature type="compositionally biased region" description="Gly residues" evidence="2">
    <location>
        <begin position="270"/>
        <end position="298"/>
    </location>
</feature>
<dbReference type="PANTHER" id="PTHR44329:SF214">
    <property type="entry name" value="PROTEIN KINASE DOMAIN-CONTAINING PROTEIN"/>
    <property type="match status" value="1"/>
</dbReference>
<dbReference type="GO" id="GO:0004674">
    <property type="term" value="F:protein serine/threonine kinase activity"/>
    <property type="evidence" value="ECO:0000318"/>
    <property type="project" value="GO_Central"/>
</dbReference>
<feature type="compositionally biased region" description="Low complexity" evidence="2">
    <location>
        <begin position="1002"/>
        <end position="1017"/>
    </location>
</feature>
<dbReference type="PANTHER" id="PTHR44329">
    <property type="entry name" value="SERINE/THREONINE-PROTEIN KINASE TNNI3K-RELATED"/>
    <property type="match status" value="1"/>
</dbReference>
<dbReference type="SUPFAM" id="SSF56112">
    <property type="entry name" value="Protein kinase-like (PK-like)"/>
    <property type="match status" value="1"/>
</dbReference>
<feature type="compositionally biased region" description="Gly residues" evidence="2">
    <location>
        <begin position="1018"/>
        <end position="1032"/>
    </location>
</feature>
<evidence type="ECO:0000256" key="2">
    <source>
        <dbReference type="SAM" id="MobiDB-lite"/>
    </source>
</evidence>
<name>A0A2K3D8U4_CHLRE</name>
<feature type="compositionally biased region" description="Acidic residues" evidence="2">
    <location>
        <begin position="450"/>
        <end position="460"/>
    </location>
</feature>
<dbReference type="Proteomes" id="UP000006906">
    <property type="component" value="Chromosome 11"/>
</dbReference>
<dbReference type="EMBL" id="CM008972">
    <property type="protein sequence ID" value="PNW76961.1"/>
    <property type="molecule type" value="Genomic_DNA"/>
</dbReference>
<dbReference type="InterPro" id="IPR011009">
    <property type="entry name" value="Kinase-like_dom_sf"/>
</dbReference>
<dbReference type="PROSITE" id="PS50011">
    <property type="entry name" value="PROTEIN_KINASE_DOM"/>
    <property type="match status" value="1"/>
</dbReference>
<dbReference type="OrthoDB" id="548589at2759"/>
<feature type="compositionally biased region" description="Low complexity" evidence="2">
    <location>
        <begin position="500"/>
        <end position="511"/>
    </location>
</feature>
<keyword evidence="1" id="KW-0067">ATP-binding</keyword>
<keyword evidence="1" id="KW-0547">Nucleotide-binding</keyword>
<dbReference type="RefSeq" id="XP_042919784.1">
    <property type="nucleotide sequence ID" value="XM_043067779.1"/>
</dbReference>
<dbReference type="CDD" id="cd14014">
    <property type="entry name" value="STKc_PknB_like"/>
    <property type="match status" value="1"/>
</dbReference>
<gene>
    <name evidence="6" type="ORF">CHLRE_11g482800v5</name>
</gene>
<keyword evidence="3" id="KW-0812">Transmembrane</keyword>
<feature type="chain" id="PRO_5014325408" description="Protein kinase domain-containing protein" evidence="4">
    <location>
        <begin position="20"/>
        <end position="1058"/>
    </location>
</feature>
<dbReference type="Gene3D" id="1.10.510.10">
    <property type="entry name" value="Transferase(Phosphotransferase) domain 1"/>
    <property type="match status" value="1"/>
</dbReference>
<feature type="transmembrane region" description="Helical" evidence="3">
    <location>
        <begin position="308"/>
        <end position="330"/>
    </location>
</feature>
<feature type="domain" description="Protein kinase" evidence="5">
    <location>
        <begin position="653"/>
        <end position="949"/>
    </location>
</feature>
<dbReference type="KEGG" id="cre:CHLRE_11g482800v5"/>
<dbReference type="STRING" id="3055.A0A2K3D8U4"/>
<keyword evidence="3" id="KW-0472">Membrane</keyword>
<feature type="compositionally biased region" description="Acidic residues" evidence="2">
    <location>
        <begin position="486"/>
        <end position="499"/>
    </location>
</feature>
<dbReference type="InterPro" id="IPR017441">
    <property type="entry name" value="Protein_kinase_ATP_BS"/>
</dbReference>
<evidence type="ECO:0000256" key="4">
    <source>
        <dbReference type="SAM" id="SignalP"/>
    </source>
</evidence>
<dbReference type="InterPro" id="IPR000719">
    <property type="entry name" value="Prot_kinase_dom"/>
</dbReference>
<evidence type="ECO:0000313" key="7">
    <source>
        <dbReference type="Proteomes" id="UP000006906"/>
    </source>
</evidence>
<feature type="region of interest" description="Disordered" evidence="2">
    <location>
        <begin position="340"/>
        <end position="590"/>
    </location>
</feature>
<reference evidence="6 7" key="1">
    <citation type="journal article" date="2007" name="Science">
        <title>The Chlamydomonas genome reveals the evolution of key animal and plant functions.</title>
        <authorList>
            <person name="Merchant S.S."/>
            <person name="Prochnik S.E."/>
            <person name="Vallon O."/>
            <person name="Harris E.H."/>
            <person name="Karpowicz S.J."/>
            <person name="Witman G.B."/>
            <person name="Terry A."/>
            <person name="Salamov A."/>
            <person name="Fritz-Laylin L.K."/>
            <person name="Marechal-Drouard L."/>
            <person name="Marshall W.F."/>
            <person name="Qu L.H."/>
            <person name="Nelson D.R."/>
            <person name="Sanderfoot A.A."/>
            <person name="Spalding M.H."/>
            <person name="Kapitonov V.V."/>
            <person name="Ren Q."/>
            <person name="Ferris P."/>
            <person name="Lindquist E."/>
            <person name="Shapiro H."/>
            <person name="Lucas S.M."/>
            <person name="Grimwood J."/>
            <person name="Schmutz J."/>
            <person name="Cardol P."/>
            <person name="Cerutti H."/>
            <person name="Chanfreau G."/>
            <person name="Chen C.L."/>
            <person name="Cognat V."/>
            <person name="Croft M.T."/>
            <person name="Dent R."/>
            <person name="Dutcher S."/>
            <person name="Fernandez E."/>
            <person name="Fukuzawa H."/>
            <person name="Gonzalez-Ballester D."/>
            <person name="Gonzalez-Halphen D."/>
            <person name="Hallmann A."/>
            <person name="Hanikenne M."/>
            <person name="Hippler M."/>
            <person name="Inwood W."/>
            <person name="Jabbari K."/>
            <person name="Kalanon M."/>
            <person name="Kuras R."/>
            <person name="Lefebvre P.A."/>
            <person name="Lemaire S.D."/>
            <person name="Lobanov A.V."/>
            <person name="Lohr M."/>
            <person name="Manuell A."/>
            <person name="Meier I."/>
            <person name="Mets L."/>
            <person name="Mittag M."/>
            <person name="Mittelmeier T."/>
            <person name="Moroney J.V."/>
            <person name="Moseley J."/>
            <person name="Napoli C."/>
            <person name="Nedelcu A.M."/>
            <person name="Niyogi K."/>
            <person name="Novoselov S.V."/>
            <person name="Paulsen I.T."/>
            <person name="Pazour G."/>
            <person name="Purton S."/>
            <person name="Ral J.P."/>
            <person name="Riano-Pachon D.M."/>
            <person name="Riekhof W."/>
            <person name="Rymarquis L."/>
            <person name="Schroda M."/>
            <person name="Stern D."/>
            <person name="Umen J."/>
            <person name="Willows R."/>
            <person name="Wilson N."/>
            <person name="Zimmer S.L."/>
            <person name="Allmer J."/>
            <person name="Balk J."/>
            <person name="Bisova K."/>
            <person name="Chen C.J."/>
            <person name="Elias M."/>
            <person name="Gendler K."/>
            <person name="Hauser C."/>
            <person name="Lamb M.R."/>
            <person name="Ledford H."/>
            <person name="Long J.C."/>
            <person name="Minagawa J."/>
            <person name="Page M.D."/>
            <person name="Pan J."/>
            <person name="Pootakham W."/>
            <person name="Roje S."/>
            <person name="Rose A."/>
            <person name="Stahlberg E."/>
            <person name="Terauchi A.M."/>
            <person name="Yang P."/>
            <person name="Ball S."/>
            <person name="Bowler C."/>
            <person name="Dieckmann C.L."/>
            <person name="Gladyshev V.N."/>
            <person name="Green P."/>
            <person name="Jorgensen R."/>
            <person name="Mayfield S."/>
            <person name="Mueller-Roeber B."/>
            <person name="Rajamani S."/>
            <person name="Sayre R.T."/>
            <person name="Brokstein P."/>
            <person name="Dubchak I."/>
            <person name="Goodstein D."/>
            <person name="Hornick L."/>
            <person name="Huang Y.W."/>
            <person name="Jhaveri J."/>
            <person name="Luo Y."/>
            <person name="Martinez D."/>
            <person name="Ngau W.C."/>
            <person name="Otillar B."/>
            <person name="Poliakov A."/>
            <person name="Porter A."/>
            <person name="Szajkowski L."/>
            <person name="Werner G."/>
            <person name="Zhou K."/>
            <person name="Grigoriev I.V."/>
            <person name="Rokhsar D.S."/>
            <person name="Grossman A.R."/>
        </authorList>
    </citation>
    <scope>NUCLEOTIDE SEQUENCE [LARGE SCALE GENOMIC DNA]</scope>
    <source>
        <strain evidence="7">CC-503</strain>
    </source>
</reference>
<sequence length="1058" mass="107891">MDGAFLLLFVASWLGSATSQDSAATVITASQLHKALQNESIQSILLATSIVVNPARDWPDVVQVSRNITLAAYPSLREGAVYAQLDYANAQMLIALAPGVTLTYVGLEVLNSMDLFGLSHQPLRFSPNATLRWERCVVRRRVGWSPEASLLNLLAAPRPADEPGPQSAWLSSTAAGARVTYASTTGPAGPPGGGGTWSWPRAVNVVDFRLAVPVDTSLAFQNISMGGYKQVMVDTWYVVENWVSEDCMRRKSGVECLTSLALQLDQQDSGGSGGGAAPGAGSGGGSSSGGGSGSGGSSSGSSNNTATIVTIAVVVPAAVVLLAAAAGVIFMMARRHRRRRCSGGGSSQAHRSPLVATDSEADEEEEEGGDGEEGEGEEDQAAEAAGEGGATRTRLSVRAASGRGRGGAGRTSKPKKAKRGRATGGAGGAGGGGGGGGRRGRGGAVAAGGEEGDDEDDEGADGSSEVFEGLEANTDLPRWSPAAQEVEPDVDLEDLEEDGPLPAAAAAAAAGAAGGVQAGGAAAGPSTAAAAGVGQPPSPGAHRKHHHAVPAAAAAAAAPSSKSLSSSPHGAAAQPGAHSGRFSRASSHSGRLKPALSVVLADEDPDQEAGEGGGEVVRVSPAGEAPALAPADMAAELTRLAAELRGNVRDTAIRLDAIIGSGSFGTVYRGTWQGLPVAIKTVVFSTSATSRRRALQEAALCQSINHPNVISTYASEVQPLGNPLTDPASASLPLASSAAAAAGGAPVSSASQKIMDWRLYIIQEYADGGPLRGLYGNRAVWPGQPGEVDLAAAVGLALGIARALAHLHSKRIIHGDLNPNNVLLKRDPGEPSGYGVKVGDFGLSVMLPLNRTHLSNMRMGTMFYMCPAVVLKAQVGPASDVFSLGVMLWELYHGRRAGVRTKEGPRYCSIFPAFPPSCPEAYRIVTLHCLQRQPQNRPPAEAVVRHLESLAVALRAAAALRPYASEPSRGFGNVAAAGQAEYEAYQAQQQAQGQGQQGQGQGQAAAHRAPMSAAAALGGAGGGGGGGGGGGPTAAYVQPYQPHPQQQQQLQPPPHQFR</sequence>
<feature type="compositionally biased region" description="Gly residues" evidence="2">
    <location>
        <begin position="422"/>
        <end position="446"/>
    </location>
</feature>
<dbReference type="InParanoid" id="A0A2K3D8U4"/>
<evidence type="ECO:0000256" key="3">
    <source>
        <dbReference type="SAM" id="Phobius"/>
    </source>
</evidence>
<keyword evidence="7" id="KW-1185">Reference proteome</keyword>
<keyword evidence="4" id="KW-0732">Signal</keyword>
<evidence type="ECO:0000259" key="5">
    <source>
        <dbReference type="PROSITE" id="PS50011"/>
    </source>
</evidence>
<dbReference type="PROSITE" id="PS00107">
    <property type="entry name" value="PROTEIN_KINASE_ATP"/>
    <property type="match status" value="1"/>
</dbReference>
<keyword evidence="3" id="KW-1133">Transmembrane helix</keyword>
<evidence type="ECO:0000313" key="6">
    <source>
        <dbReference type="EMBL" id="PNW76961.1"/>
    </source>
</evidence>
<dbReference type="Gramene" id="PNW76961">
    <property type="protein sequence ID" value="PNW76961"/>
    <property type="gene ID" value="CHLRE_11g482800v5"/>
</dbReference>